<dbReference type="Proteomes" id="UP001054945">
    <property type="component" value="Unassembled WGS sequence"/>
</dbReference>
<protein>
    <submittedName>
        <fullName evidence="1">Uncharacterized protein</fullName>
    </submittedName>
</protein>
<keyword evidence="2" id="KW-1185">Reference proteome</keyword>
<organism evidence="1 2">
    <name type="scientific">Caerostris extrusa</name>
    <name type="common">Bark spider</name>
    <name type="synonym">Caerostris bankana</name>
    <dbReference type="NCBI Taxonomy" id="172846"/>
    <lineage>
        <taxon>Eukaryota</taxon>
        <taxon>Metazoa</taxon>
        <taxon>Ecdysozoa</taxon>
        <taxon>Arthropoda</taxon>
        <taxon>Chelicerata</taxon>
        <taxon>Arachnida</taxon>
        <taxon>Araneae</taxon>
        <taxon>Araneomorphae</taxon>
        <taxon>Entelegynae</taxon>
        <taxon>Araneoidea</taxon>
        <taxon>Araneidae</taxon>
        <taxon>Caerostris</taxon>
    </lineage>
</organism>
<reference evidence="1 2" key="1">
    <citation type="submission" date="2021-06" db="EMBL/GenBank/DDBJ databases">
        <title>Caerostris extrusa draft genome.</title>
        <authorList>
            <person name="Kono N."/>
            <person name="Arakawa K."/>
        </authorList>
    </citation>
    <scope>NUCLEOTIDE SEQUENCE [LARGE SCALE GENOMIC DNA]</scope>
</reference>
<accession>A0AAV4PU07</accession>
<evidence type="ECO:0000313" key="2">
    <source>
        <dbReference type="Proteomes" id="UP001054945"/>
    </source>
</evidence>
<name>A0AAV4PU07_CAEEX</name>
<proteinExistence type="predicted"/>
<sequence>MLTEEELNGGTSLMMKRVMYGFNLRSNRLTPQEPAGVNMYTIYIHFESRNKPLNSRPAVSTLRLITLITLLGREISGLKCNFPSASCWSKVTFKSRALSFRVLEHAKRVENADPYHFILALFGNTFASVCE</sequence>
<dbReference type="EMBL" id="BPLR01005073">
    <property type="protein sequence ID" value="GIX99636.1"/>
    <property type="molecule type" value="Genomic_DNA"/>
</dbReference>
<dbReference type="AlphaFoldDB" id="A0AAV4PU07"/>
<evidence type="ECO:0000313" key="1">
    <source>
        <dbReference type="EMBL" id="GIX99636.1"/>
    </source>
</evidence>
<gene>
    <name evidence="1" type="ORF">CEXT_240981</name>
</gene>
<comment type="caution">
    <text evidence="1">The sequence shown here is derived from an EMBL/GenBank/DDBJ whole genome shotgun (WGS) entry which is preliminary data.</text>
</comment>